<proteinExistence type="predicted"/>
<accession>A0AAV6LW52</accession>
<gene>
    <name evidence="1" type="ORF">SDJN03_29976</name>
</gene>
<dbReference type="Proteomes" id="UP000685013">
    <property type="component" value="Chromosome 20"/>
</dbReference>
<reference evidence="1 2" key="1">
    <citation type="journal article" date="2021" name="Hortic Res">
        <title>The domestication of Cucurbita argyrosperma as revealed by the genome of its wild relative.</title>
        <authorList>
            <person name="Barrera-Redondo J."/>
            <person name="Sanchez-de la Vega G."/>
            <person name="Aguirre-Liguori J.A."/>
            <person name="Castellanos-Morales G."/>
            <person name="Gutierrez-Guerrero Y.T."/>
            <person name="Aguirre-Dugua X."/>
            <person name="Aguirre-Planter E."/>
            <person name="Tenaillon M.I."/>
            <person name="Lira-Saade R."/>
            <person name="Eguiarte L.E."/>
        </authorList>
    </citation>
    <scope>NUCLEOTIDE SEQUENCE [LARGE SCALE GENOMIC DNA]</scope>
    <source>
        <strain evidence="1">JBR-2021</strain>
    </source>
</reference>
<keyword evidence="2" id="KW-1185">Reference proteome</keyword>
<sequence length="177" mass="19784">MKASSLQGMVKPPVGWLNPNSSSALLSKFTNEGWFNLEVTSMKASSLQEMVNPPVGWLNPNSSSALLSKSKNEGWNITNEFIEGVFFVRNCEAPPEDDGNQTLLLRGLAVAGMMGGLSTWTYLHFNLDLTRDSLHRARYPLQLPIHLSPYCRTFVKAVAHRAPRQQKLSSFFHMEVC</sequence>
<organism evidence="1 2">
    <name type="scientific">Cucurbita argyrosperma subsp. sororia</name>
    <dbReference type="NCBI Taxonomy" id="37648"/>
    <lineage>
        <taxon>Eukaryota</taxon>
        <taxon>Viridiplantae</taxon>
        <taxon>Streptophyta</taxon>
        <taxon>Embryophyta</taxon>
        <taxon>Tracheophyta</taxon>
        <taxon>Spermatophyta</taxon>
        <taxon>Magnoliopsida</taxon>
        <taxon>eudicotyledons</taxon>
        <taxon>Gunneridae</taxon>
        <taxon>Pentapetalae</taxon>
        <taxon>rosids</taxon>
        <taxon>fabids</taxon>
        <taxon>Cucurbitales</taxon>
        <taxon>Cucurbitaceae</taxon>
        <taxon>Cucurbiteae</taxon>
        <taxon>Cucurbita</taxon>
    </lineage>
</organism>
<evidence type="ECO:0000313" key="2">
    <source>
        <dbReference type="Proteomes" id="UP000685013"/>
    </source>
</evidence>
<evidence type="ECO:0000313" key="1">
    <source>
        <dbReference type="EMBL" id="KAG6571061.1"/>
    </source>
</evidence>
<feature type="non-terminal residue" evidence="1">
    <location>
        <position position="1"/>
    </location>
</feature>
<protein>
    <submittedName>
        <fullName evidence="1">Uncharacterized protein</fullName>
    </submittedName>
</protein>
<dbReference type="AlphaFoldDB" id="A0AAV6LW52"/>
<comment type="caution">
    <text evidence="1">The sequence shown here is derived from an EMBL/GenBank/DDBJ whole genome shotgun (WGS) entry which is preliminary data.</text>
</comment>
<dbReference type="EMBL" id="JAGKQH010000020">
    <property type="protein sequence ID" value="KAG6571061.1"/>
    <property type="molecule type" value="Genomic_DNA"/>
</dbReference>
<name>A0AAV6LW52_9ROSI</name>